<accession>A0A553RDA1</accession>
<dbReference type="AlphaFoldDB" id="A0A553RDA1"/>
<evidence type="ECO:0000313" key="6">
    <source>
        <dbReference type="EMBL" id="TRZ00146.1"/>
    </source>
</evidence>
<feature type="non-terminal residue" evidence="6">
    <location>
        <position position="1"/>
    </location>
</feature>
<dbReference type="Proteomes" id="UP000316079">
    <property type="component" value="Unassembled WGS sequence"/>
</dbReference>
<keyword evidence="7" id="KW-1185">Reference proteome</keyword>
<evidence type="ECO:0008006" key="8">
    <source>
        <dbReference type="Google" id="ProtNLM"/>
    </source>
</evidence>
<dbReference type="OrthoDB" id="5870230at2759"/>
<dbReference type="Gene3D" id="1.10.1450.10">
    <property type="entry name" value="Tetraspanin"/>
    <property type="match status" value="1"/>
</dbReference>
<proteinExistence type="predicted"/>
<reference evidence="6 7" key="1">
    <citation type="journal article" date="2019" name="Sci. Data">
        <title>Hybrid genome assembly and annotation of Danionella translucida.</title>
        <authorList>
            <person name="Kadobianskyi M."/>
            <person name="Schulze L."/>
            <person name="Schuelke M."/>
            <person name="Judkewitz B."/>
        </authorList>
    </citation>
    <scope>NUCLEOTIDE SEQUENCE [LARGE SCALE GENOMIC DNA]</scope>
    <source>
        <strain evidence="6 7">Bolton</strain>
    </source>
</reference>
<comment type="caution">
    <text evidence="6">The sequence shown here is derived from an EMBL/GenBank/DDBJ whole genome shotgun (WGS) entry which is preliminary data.</text>
</comment>
<feature type="transmembrane region" description="Helical" evidence="5">
    <location>
        <begin position="60"/>
        <end position="84"/>
    </location>
</feature>
<dbReference type="STRING" id="623744.A0A553RDA1"/>
<dbReference type="Pfam" id="PF00335">
    <property type="entry name" value="Tetraspanin"/>
    <property type="match status" value="1"/>
</dbReference>
<dbReference type="InterPro" id="IPR018499">
    <property type="entry name" value="Tetraspanin/Peripherin"/>
</dbReference>
<evidence type="ECO:0000256" key="1">
    <source>
        <dbReference type="ARBA" id="ARBA00004141"/>
    </source>
</evidence>
<keyword evidence="2 5" id="KW-0812">Transmembrane</keyword>
<dbReference type="InterPro" id="IPR008952">
    <property type="entry name" value="Tetraspanin_EC2_sf"/>
</dbReference>
<protein>
    <recommendedName>
        <fullName evidence="8">Tetraspanin</fullName>
    </recommendedName>
</protein>
<evidence type="ECO:0000256" key="5">
    <source>
        <dbReference type="SAM" id="Phobius"/>
    </source>
</evidence>
<keyword evidence="4 5" id="KW-0472">Membrane</keyword>
<dbReference type="GO" id="GO:0016020">
    <property type="term" value="C:membrane"/>
    <property type="evidence" value="ECO:0007669"/>
    <property type="project" value="UniProtKB-SubCell"/>
</dbReference>
<dbReference type="EMBL" id="SRMA01024805">
    <property type="protein sequence ID" value="TRZ00146.1"/>
    <property type="molecule type" value="Genomic_DNA"/>
</dbReference>
<gene>
    <name evidence="6" type="ORF">DNTS_026262</name>
</gene>
<keyword evidence="3 5" id="KW-1133">Transmembrane helix</keyword>
<dbReference type="SUPFAM" id="SSF48652">
    <property type="entry name" value="Tetraspanin"/>
    <property type="match status" value="1"/>
</dbReference>
<comment type="subcellular location">
    <subcellularLocation>
        <location evidence="1">Membrane</location>
        <topology evidence="1">Multi-pass membrane protein</topology>
    </subcellularLocation>
</comment>
<sequence>NCTLCRFFNRAVSGFQLQCCGKGDLKSTLGAWFTESCPQDLKLNADNCHKKIKELFTEKVYLIGIAALVVAVIMIFEMIFSMVLCCGIRNSPVY</sequence>
<evidence type="ECO:0000256" key="3">
    <source>
        <dbReference type="ARBA" id="ARBA00022989"/>
    </source>
</evidence>
<evidence type="ECO:0000313" key="7">
    <source>
        <dbReference type="Proteomes" id="UP000316079"/>
    </source>
</evidence>
<evidence type="ECO:0000256" key="4">
    <source>
        <dbReference type="ARBA" id="ARBA00023136"/>
    </source>
</evidence>
<organism evidence="6 7">
    <name type="scientific">Danionella cerebrum</name>
    <dbReference type="NCBI Taxonomy" id="2873325"/>
    <lineage>
        <taxon>Eukaryota</taxon>
        <taxon>Metazoa</taxon>
        <taxon>Chordata</taxon>
        <taxon>Craniata</taxon>
        <taxon>Vertebrata</taxon>
        <taxon>Euteleostomi</taxon>
        <taxon>Actinopterygii</taxon>
        <taxon>Neopterygii</taxon>
        <taxon>Teleostei</taxon>
        <taxon>Ostariophysi</taxon>
        <taxon>Cypriniformes</taxon>
        <taxon>Danionidae</taxon>
        <taxon>Danioninae</taxon>
        <taxon>Danionella</taxon>
    </lineage>
</organism>
<evidence type="ECO:0000256" key="2">
    <source>
        <dbReference type="ARBA" id="ARBA00022692"/>
    </source>
</evidence>
<name>A0A553RDA1_9TELE</name>